<proteinExistence type="predicted"/>
<dbReference type="PROSITE" id="PS50023">
    <property type="entry name" value="LIM_DOMAIN_2"/>
    <property type="match status" value="1"/>
</dbReference>
<accession>A0AAV7VS78</accession>
<evidence type="ECO:0000259" key="9">
    <source>
        <dbReference type="PROSITE" id="PS50023"/>
    </source>
</evidence>
<dbReference type="AlphaFoldDB" id="A0AAV7VS78"/>
<keyword evidence="4" id="KW-0007">Acetylation</keyword>
<keyword evidence="1" id="KW-0488">Methylation</keyword>
<dbReference type="GO" id="GO:0010468">
    <property type="term" value="P:regulation of gene expression"/>
    <property type="evidence" value="ECO:0007669"/>
    <property type="project" value="TreeGrafter"/>
</dbReference>
<evidence type="ECO:0000256" key="7">
    <source>
        <dbReference type="ARBA" id="ARBA00072537"/>
    </source>
</evidence>
<dbReference type="PROSITE" id="PS00478">
    <property type="entry name" value="LIM_DOMAIN_1"/>
    <property type="match status" value="1"/>
</dbReference>
<evidence type="ECO:0000256" key="1">
    <source>
        <dbReference type="ARBA" id="ARBA00022481"/>
    </source>
</evidence>
<keyword evidence="5 8" id="KW-0440">LIM domain</keyword>
<reference evidence="10" key="1">
    <citation type="journal article" date="2022" name="bioRxiv">
        <title>Sequencing and chromosome-scale assembly of the giantPleurodeles waltlgenome.</title>
        <authorList>
            <person name="Brown T."/>
            <person name="Elewa A."/>
            <person name="Iarovenko S."/>
            <person name="Subramanian E."/>
            <person name="Araus A.J."/>
            <person name="Petzold A."/>
            <person name="Susuki M."/>
            <person name="Suzuki K.-i.T."/>
            <person name="Hayashi T."/>
            <person name="Toyoda A."/>
            <person name="Oliveira C."/>
            <person name="Osipova E."/>
            <person name="Leigh N.D."/>
            <person name="Simon A."/>
            <person name="Yun M.H."/>
        </authorList>
    </citation>
    <scope>NUCLEOTIDE SEQUENCE</scope>
    <source>
        <strain evidence="10">20211129_DDA</strain>
        <tissue evidence="10">Liver</tissue>
    </source>
</reference>
<dbReference type="PANTHER" id="PTHR46074:SF6">
    <property type="entry name" value="CYSTEINE-RICH PROTEIN 1 ISOFORM X1"/>
    <property type="match status" value="1"/>
</dbReference>
<dbReference type="FunFam" id="2.10.110.10:FF:000054">
    <property type="entry name" value="Cysteine-rich protein 1"/>
    <property type="match status" value="1"/>
</dbReference>
<feature type="domain" description="LIM zinc-binding" evidence="9">
    <location>
        <begin position="3"/>
        <end position="63"/>
    </location>
</feature>
<dbReference type="PANTHER" id="PTHR46074">
    <property type="entry name" value="CYSTEINE-RICH PROTEIN CRIP FAMILY MEMBER"/>
    <property type="match status" value="1"/>
</dbReference>
<keyword evidence="2 8" id="KW-0479">Metal-binding</keyword>
<evidence type="ECO:0000256" key="3">
    <source>
        <dbReference type="ARBA" id="ARBA00022833"/>
    </source>
</evidence>
<comment type="function">
    <text evidence="6">Seems to have a role in zinc absorption and may function as an intracellular zinc transport protein.</text>
</comment>
<dbReference type="InterPro" id="IPR001781">
    <property type="entry name" value="Znf_LIM"/>
</dbReference>
<name>A0AAV7VS78_PLEWA</name>
<organism evidence="10 11">
    <name type="scientific">Pleurodeles waltl</name>
    <name type="common">Iberian ribbed newt</name>
    <dbReference type="NCBI Taxonomy" id="8319"/>
    <lineage>
        <taxon>Eukaryota</taxon>
        <taxon>Metazoa</taxon>
        <taxon>Chordata</taxon>
        <taxon>Craniata</taxon>
        <taxon>Vertebrata</taxon>
        <taxon>Euteleostomi</taxon>
        <taxon>Amphibia</taxon>
        <taxon>Batrachia</taxon>
        <taxon>Caudata</taxon>
        <taxon>Salamandroidea</taxon>
        <taxon>Salamandridae</taxon>
        <taxon>Pleurodelinae</taxon>
        <taxon>Pleurodeles</taxon>
    </lineage>
</organism>
<gene>
    <name evidence="10" type="ORF">NDU88_000004</name>
</gene>
<dbReference type="EMBL" id="JANPWB010000002">
    <property type="protein sequence ID" value="KAJ1204558.1"/>
    <property type="molecule type" value="Genomic_DNA"/>
</dbReference>
<evidence type="ECO:0000256" key="6">
    <source>
        <dbReference type="ARBA" id="ARBA00055254"/>
    </source>
</evidence>
<dbReference type="Gene3D" id="2.10.110.10">
    <property type="entry name" value="Cysteine Rich Protein"/>
    <property type="match status" value="1"/>
</dbReference>
<dbReference type="GO" id="GO:0008630">
    <property type="term" value="P:intrinsic apoptotic signaling pathway in response to DNA damage"/>
    <property type="evidence" value="ECO:0007669"/>
    <property type="project" value="TreeGrafter"/>
</dbReference>
<dbReference type="SUPFAM" id="SSF57716">
    <property type="entry name" value="Glucocorticoid receptor-like (DNA-binding domain)"/>
    <property type="match status" value="2"/>
</dbReference>
<evidence type="ECO:0000313" key="11">
    <source>
        <dbReference type="Proteomes" id="UP001066276"/>
    </source>
</evidence>
<protein>
    <recommendedName>
        <fullName evidence="7">Cysteine-rich protein 1</fullName>
    </recommendedName>
</protein>
<evidence type="ECO:0000256" key="5">
    <source>
        <dbReference type="ARBA" id="ARBA00023038"/>
    </source>
</evidence>
<evidence type="ECO:0000256" key="4">
    <source>
        <dbReference type="ARBA" id="ARBA00022990"/>
    </source>
</evidence>
<evidence type="ECO:0000256" key="2">
    <source>
        <dbReference type="ARBA" id="ARBA00022723"/>
    </source>
</evidence>
<sequence>MISYCPVCGKPVYFGERKRSLGKDYHPLCLKCNHCKRQLSPSQHAEHDDKPFCNNCYLLLFGPRGKKCEMFLMLLSLFKGNC</sequence>
<dbReference type="Pfam" id="PF00412">
    <property type="entry name" value="LIM"/>
    <property type="match status" value="1"/>
</dbReference>
<dbReference type="CDD" id="cd09401">
    <property type="entry name" value="LIM_TLP_like"/>
    <property type="match status" value="1"/>
</dbReference>
<evidence type="ECO:0000313" key="10">
    <source>
        <dbReference type="EMBL" id="KAJ1204558.1"/>
    </source>
</evidence>
<keyword evidence="3 8" id="KW-0862">Zinc</keyword>
<keyword evidence="11" id="KW-1185">Reference proteome</keyword>
<dbReference type="GO" id="GO:0008270">
    <property type="term" value="F:zinc ion binding"/>
    <property type="evidence" value="ECO:0007669"/>
    <property type="project" value="TreeGrafter"/>
</dbReference>
<dbReference type="SMART" id="SM00132">
    <property type="entry name" value="LIM"/>
    <property type="match status" value="1"/>
</dbReference>
<evidence type="ECO:0000256" key="8">
    <source>
        <dbReference type="PROSITE-ProRule" id="PRU00125"/>
    </source>
</evidence>
<dbReference type="Proteomes" id="UP001066276">
    <property type="component" value="Chromosome 1_2"/>
</dbReference>
<comment type="caution">
    <text evidence="10">The sequence shown here is derived from an EMBL/GenBank/DDBJ whole genome shotgun (WGS) entry which is preliminary data.</text>
</comment>